<comment type="similarity">
    <text evidence="3">Belongs to the class-I pyridoxal-phosphate-dependent aminotransferase family.</text>
</comment>
<keyword evidence="2" id="KW-0663">Pyridoxal phosphate</keyword>
<dbReference type="InterPro" id="IPR015421">
    <property type="entry name" value="PyrdxlP-dep_Trfase_major"/>
</dbReference>
<evidence type="ECO:0000256" key="3">
    <source>
        <dbReference type="RuleBase" id="RU000481"/>
    </source>
</evidence>
<accession>A0ABP9MQ45</accession>
<keyword evidence="6" id="KW-1185">Reference proteome</keyword>
<dbReference type="RefSeq" id="WP_077925378.1">
    <property type="nucleotide sequence ID" value="NZ_BAABKE010000004.1"/>
</dbReference>
<evidence type="ECO:0000256" key="1">
    <source>
        <dbReference type="ARBA" id="ARBA00001933"/>
    </source>
</evidence>
<dbReference type="Proteomes" id="UP001500631">
    <property type="component" value="Unassembled WGS sequence"/>
</dbReference>
<dbReference type="EMBL" id="BAABKE010000004">
    <property type="protein sequence ID" value="GAA5099432.1"/>
    <property type="molecule type" value="Genomic_DNA"/>
</dbReference>
<dbReference type="InterPro" id="IPR015422">
    <property type="entry name" value="PyrdxlP-dep_Trfase_small"/>
</dbReference>
<dbReference type="SUPFAM" id="SSF53383">
    <property type="entry name" value="PLP-dependent transferases"/>
    <property type="match status" value="1"/>
</dbReference>
<dbReference type="Pfam" id="PF00155">
    <property type="entry name" value="Aminotran_1_2"/>
    <property type="match status" value="1"/>
</dbReference>
<dbReference type="CDD" id="cd00609">
    <property type="entry name" value="AAT_like"/>
    <property type="match status" value="1"/>
</dbReference>
<dbReference type="Gene3D" id="3.90.1150.10">
    <property type="entry name" value="Aspartate Aminotransferase, domain 1"/>
    <property type="match status" value="1"/>
</dbReference>
<dbReference type="InterPro" id="IPR015424">
    <property type="entry name" value="PyrdxlP-dep_Trfase"/>
</dbReference>
<evidence type="ECO:0000256" key="2">
    <source>
        <dbReference type="ARBA" id="ARBA00022898"/>
    </source>
</evidence>
<dbReference type="InterPro" id="IPR004838">
    <property type="entry name" value="NHTrfase_class1_PyrdxlP-BS"/>
</dbReference>
<reference evidence="6" key="1">
    <citation type="journal article" date="2019" name="Int. J. Syst. Evol. Microbiol.">
        <title>The Global Catalogue of Microorganisms (GCM) 10K type strain sequencing project: providing services to taxonomists for standard genome sequencing and annotation.</title>
        <authorList>
            <consortium name="The Broad Institute Genomics Platform"/>
            <consortium name="The Broad Institute Genome Sequencing Center for Infectious Disease"/>
            <person name="Wu L."/>
            <person name="Ma J."/>
        </authorList>
    </citation>
    <scope>NUCLEOTIDE SEQUENCE [LARGE SCALE GENOMIC DNA]</scope>
    <source>
        <strain evidence="6">JCM 18424</strain>
    </source>
</reference>
<gene>
    <name evidence="5" type="primary">cobD</name>
    <name evidence="5" type="ORF">GCM10023338_12910</name>
</gene>
<comment type="cofactor">
    <cofactor evidence="1 3">
        <name>pyridoxal 5'-phosphate</name>
        <dbReference type="ChEBI" id="CHEBI:597326"/>
    </cofactor>
</comment>
<dbReference type="PROSITE" id="PS00105">
    <property type="entry name" value="AA_TRANSFER_CLASS_1"/>
    <property type="match status" value="1"/>
</dbReference>
<dbReference type="InterPro" id="IPR004839">
    <property type="entry name" value="Aminotransferase_I/II_large"/>
</dbReference>
<keyword evidence="3" id="KW-0032">Aminotransferase</keyword>
<evidence type="ECO:0000259" key="4">
    <source>
        <dbReference type="Pfam" id="PF00155"/>
    </source>
</evidence>
<name>A0ABP9MQ45_9GAMM</name>
<dbReference type="Gene3D" id="3.40.640.10">
    <property type="entry name" value="Type I PLP-dependent aspartate aminotransferase-like (Major domain)"/>
    <property type="match status" value="1"/>
</dbReference>
<dbReference type="EC" id="2.6.1.-" evidence="3"/>
<keyword evidence="3" id="KW-0808">Transferase</keyword>
<sequence length="337" mass="38676">MINGHGDDYFNFNHIEINFSSNVYQSPAIPALQQYLAGQLHLITRYPEPDAASLKQLLSETYHISGQKLWITNGAIEAIYLIAQAFQNQRATILAPTFSEYADASRIHNLTIQYIYNIDEFKGDSELFWLCNPNNPTGIYWDDETLIALFKQYPQTTFVVDESYLAFVQSARKNFFPYQHLPNVITLHSLTKCFAIPGLRLGYFSASKQLIQRISHYAMPWSVNQLAIEAGKFLTKHKEKFAVPLIDLLKKRENLCDAINQISRLSTLPTQTHFFLVHIQNETITASELKKILGEEYGILIRDCANFEGLTPYYFRIATQKKEANESLINALQMIFN</sequence>
<feature type="domain" description="Aminotransferase class I/classII large" evidence="4">
    <location>
        <begin position="16"/>
        <end position="332"/>
    </location>
</feature>
<organism evidence="5 6">
    <name type="scientific">Wohlfahrtiimonas larvae</name>
    <dbReference type="NCBI Taxonomy" id="1157986"/>
    <lineage>
        <taxon>Bacteria</taxon>
        <taxon>Pseudomonadati</taxon>
        <taxon>Pseudomonadota</taxon>
        <taxon>Gammaproteobacteria</taxon>
        <taxon>Cardiobacteriales</taxon>
        <taxon>Ignatzschineriaceae</taxon>
        <taxon>Wohlfahrtiimonas</taxon>
    </lineage>
</organism>
<dbReference type="PANTHER" id="PTHR42885:SF1">
    <property type="entry name" value="THREONINE-PHOSPHATE DECARBOXYLASE"/>
    <property type="match status" value="1"/>
</dbReference>
<evidence type="ECO:0000313" key="5">
    <source>
        <dbReference type="EMBL" id="GAA5099432.1"/>
    </source>
</evidence>
<dbReference type="PANTHER" id="PTHR42885">
    <property type="entry name" value="HISTIDINOL-PHOSPHATE AMINOTRANSFERASE-RELATED"/>
    <property type="match status" value="1"/>
</dbReference>
<protein>
    <recommendedName>
        <fullName evidence="3">Aminotransferase</fullName>
        <ecNumber evidence="3">2.6.1.-</ecNumber>
    </recommendedName>
</protein>
<proteinExistence type="inferred from homology"/>
<evidence type="ECO:0000313" key="6">
    <source>
        <dbReference type="Proteomes" id="UP001500631"/>
    </source>
</evidence>
<comment type="caution">
    <text evidence="5">The sequence shown here is derived from an EMBL/GenBank/DDBJ whole genome shotgun (WGS) entry which is preliminary data.</text>
</comment>